<dbReference type="EMBL" id="PDLN01000003">
    <property type="protein sequence ID" value="RDW91262.1"/>
    <property type="molecule type" value="Genomic_DNA"/>
</dbReference>
<keyword evidence="2" id="KW-1185">Reference proteome</keyword>
<sequence>MCEKVRVMHRCGHACFQNPPAVCYPDPPLGAPISLHICGKPIMLHFVGSRRLCINCRKEKRADMRSQLKKPSDPDYSVRATMQWMKDWDSLEMAFQRQRARTESAAWAVINTAIAAAQKEGAVGLFDEEVFQQIEKEQFGNLQNATAGAWF</sequence>
<dbReference type="OrthoDB" id="10330458at2759"/>
<organism evidence="1 2">
    <name type="scientific">Coleophoma crateriformis</name>
    <dbReference type="NCBI Taxonomy" id="565419"/>
    <lineage>
        <taxon>Eukaryota</taxon>
        <taxon>Fungi</taxon>
        <taxon>Dikarya</taxon>
        <taxon>Ascomycota</taxon>
        <taxon>Pezizomycotina</taxon>
        <taxon>Leotiomycetes</taxon>
        <taxon>Helotiales</taxon>
        <taxon>Dermateaceae</taxon>
        <taxon>Coleophoma</taxon>
    </lineage>
</organism>
<reference evidence="1 2" key="1">
    <citation type="journal article" date="2018" name="IMA Fungus">
        <title>IMA Genome-F 9: Draft genome sequence of Annulohypoxylon stygium, Aspergillus mulundensis, Berkeleyomyces basicola (syn. Thielaviopsis basicola), Ceratocystis smalleyi, two Cercospora beticola strains, Coleophoma cylindrospora, Fusarium fracticaudum, Phialophora cf. hyalina, and Morchella septimelata.</title>
        <authorList>
            <person name="Wingfield B.D."/>
            <person name="Bills G.F."/>
            <person name="Dong Y."/>
            <person name="Huang W."/>
            <person name="Nel W.J."/>
            <person name="Swalarsk-Parry B.S."/>
            <person name="Vaghefi N."/>
            <person name="Wilken P.M."/>
            <person name="An Z."/>
            <person name="de Beer Z.W."/>
            <person name="De Vos L."/>
            <person name="Chen L."/>
            <person name="Duong T.A."/>
            <person name="Gao Y."/>
            <person name="Hammerbacher A."/>
            <person name="Kikkert J.R."/>
            <person name="Li Y."/>
            <person name="Li H."/>
            <person name="Li K."/>
            <person name="Li Q."/>
            <person name="Liu X."/>
            <person name="Ma X."/>
            <person name="Naidoo K."/>
            <person name="Pethybridge S.J."/>
            <person name="Sun J."/>
            <person name="Steenkamp E.T."/>
            <person name="van der Nest M.A."/>
            <person name="van Wyk S."/>
            <person name="Wingfield M.J."/>
            <person name="Xiong C."/>
            <person name="Yue Q."/>
            <person name="Zhang X."/>
        </authorList>
    </citation>
    <scope>NUCLEOTIDE SEQUENCE [LARGE SCALE GENOMIC DNA]</scope>
    <source>
        <strain evidence="1 2">BP5796</strain>
    </source>
</reference>
<dbReference type="AlphaFoldDB" id="A0A3D8SY50"/>
<name>A0A3D8SY50_9HELO</name>
<gene>
    <name evidence="1" type="ORF">BP5796_02427</name>
</gene>
<evidence type="ECO:0000313" key="2">
    <source>
        <dbReference type="Proteomes" id="UP000256328"/>
    </source>
</evidence>
<evidence type="ECO:0000313" key="1">
    <source>
        <dbReference type="EMBL" id="RDW91262.1"/>
    </source>
</evidence>
<dbReference type="Proteomes" id="UP000256328">
    <property type="component" value="Unassembled WGS sequence"/>
</dbReference>
<proteinExistence type="predicted"/>
<accession>A0A3D8SY50</accession>
<protein>
    <submittedName>
        <fullName evidence="1">Uncharacterized protein</fullName>
    </submittedName>
</protein>
<comment type="caution">
    <text evidence="1">The sequence shown here is derived from an EMBL/GenBank/DDBJ whole genome shotgun (WGS) entry which is preliminary data.</text>
</comment>